<dbReference type="RefSeq" id="WP_338608716.1">
    <property type="nucleotide sequence ID" value="NZ_CP146275.1"/>
</dbReference>
<sequence length="126" mass="14184">MRIAALGSQKDRERQLLKIVRYLAPDAISELLLGRGPVGAKNCARILTEGIATRRHDATLAPIIAQIEKRAVRTAGLNVIDRYGRIDHANRFADDLLAGLSRLAIWELVRLKVIRAFEDFRSRLSR</sequence>
<evidence type="ECO:0008006" key="3">
    <source>
        <dbReference type="Google" id="ProtNLM"/>
    </source>
</evidence>
<proteinExistence type="predicted"/>
<name>A0ABZ2I0R8_9HYPH</name>
<gene>
    <name evidence="1" type="ORF">V6617_01940</name>
</gene>
<reference evidence="1 2" key="1">
    <citation type="submission" date="2024-02" db="EMBL/GenBank/DDBJ databases">
        <title>Complete genome sequence of Pelagibacterium nitratireducens ZH15.</title>
        <authorList>
            <person name="Zhao L.H."/>
        </authorList>
    </citation>
    <scope>NUCLEOTIDE SEQUENCE [LARGE SCALE GENOMIC DNA]</scope>
    <source>
        <strain evidence="1 2">ZH15</strain>
    </source>
</reference>
<organism evidence="1 2">
    <name type="scientific">Pelagibacterium nitratireducens</name>
    <dbReference type="NCBI Taxonomy" id="1046114"/>
    <lineage>
        <taxon>Bacteria</taxon>
        <taxon>Pseudomonadati</taxon>
        <taxon>Pseudomonadota</taxon>
        <taxon>Alphaproteobacteria</taxon>
        <taxon>Hyphomicrobiales</taxon>
        <taxon>Devosiaceae</taxon>
        <taxon>Pelagibacterium</taxon>
    </lineage>
</organism>
<dbReference type="EMBL" id="CP146275">
    <property type="protein sequence ID" value="WWT33255.1"/>
    <property type="molecule type" value="Genomic_DNA"/>
</dbReference>
<accession>A0ABZ2I0R8</accession>
<keyword evidence="2" id="KW-1185">Reference proteome</keyword>
<dbReference type="Proteomes" id="UP001369958">
    <property type="component" value="Chromosome"/>
</dbReference>
<protein>
    <recommendedName>
        <fullName evidence="3">Transposase</fullName>
    </recommendedName>
</protein>
<evidence type="ECO:0000313" key="1">
    <source>
        <dbReference type="EMBL" id="WWT33255.1"/>
    </source>
</evidence>
<evidence type="ECO:0000313" key="2">
    <source>
        <dbReference type="Proteomes" id="UP001369958"/>
    </source>
</evidence>